<dbReference type="PANTHER" id="PTHR10429">
    <property type="entry name" value="DNA-3-METHYLADENINE GLYCOSYLASE"/>
    <property type="match status" value="1"/>
</dbReference>
<dbReference type="STRING" id="695939.SAMN00790413_02238"/>
<dbReference type="EMBL" id="FWWU01000009">
    <property type="protein sequence ID" value="SMB94085.1"/>
    <property type="molecule type" value="Genomic_DNA"/>
</dbReference>
<keyword evidence="3 5" id="KW-0378">Hydrolase</keyword>
<name>A0A1W1VL26_9DEIO</name>
<dbReference type="Proteomes" id="UP000192582">
    <property type="component" value="Unassembled WGS sequence"/>
</dbReference>
<evidence type="ECO:0000313" key="6">
    <source>
        <dbReference type="EMBL" id="SMB94085.1"/>
    </source>
</evidence>
<dbReference type="OrthoDB" id="9794313at2"/>
<evidence type="ECO:0000256" key="4">
    <source>
        <dbReference type="ARBA" id="ARBA00023204"/>
    </source>
</evidence>
<dbReference type="CDD" id="cd00540">
    <property type="entry name" value="AAG"/>
    <property type="match status" value="1"/>
</dbReference>
<dbReference type="Pfam" id="PF02245">
    <property type="entry name" value="Pur_DNA_glyco"/>
    <property type="match status" value="1"/>
</dbReference>
<dbReference type="GO" id="GO:0006284">
    <property type="term" value="P:base-excision repair"/>
    <property type="evidence" value="ECO:0007669"/>
    <property type="project" value="InterPro"/>
</dbReference>
<dbReference type="InterPro" id="IPR003180">
    <property type="entry name" value="MPG"/>
</dbReference>
<organism evidence="6 7">
    <name type="scientific">Deinococcus hopiensis KR-140</name>
    <dbReference type="NCBI Taxonomy" id="695939"/>
    <lineage>
        <taxon>Bacteria</taxon>
        <taxon>Thermotogati</taxon>
        <taxon>Deinococcota</taxon>
        <taxon>Deinococci</taxon>
        <taxon>Deinococcales</taxon>
        <taxon>Deinococcaceae</taxon>
        <taxon>Deinococcus</taxon>
    </lineage>
</organism>
<evidence type="ECO:0000256" key="3">
    <source>
        <dbReference type="ARBA" id="ARBA00022801"/>
    </source>
</evidence>
<dbReference type="PANTHER" id="PTHR10429:SF0">
    <property type="entry name" value="DNA-3-METHYLADENINE GLYCOSYLASE"/>
    <property type="match status" value="1"/>
</dbReference>
<evidence type="ECO:0000256" key="1">
    <source>
        <dbReference type="ARBA" id="ARBA00009232"/>
    </source>
</evidence>
<dbReference type="InterPro" id="IPR036995">
    <property type="entry name" value="MPG_sf"/>
</dbReference>
<dbReference type="RefSeq" id="WP_084049542.1">
    <property type="nucleotide sequence ID" value="NZ_FWWU01000009.1"/>
</dbReference>
<evidence type="ECO:0000256" key="5">
    <source>
        <dbReference type="HAMAP-Rule" id="MF_00527"/>
    </source>
</evidence>
<keyword evidence="4 5" id="KW-0234">DNA repair</keyword>
<dbReference type="EC" id="3.2.2.-" evidence="5"/>
<dbReference type="InterPro" id="IPR011034">
    <property type="entry name" value="Formyl_transferase-like_C_sf"/>
</dbReference>
<evidence type="ECO:0000256" key="2">
    <source>
        <dbReference type="ARBA" id="ARBA00022763"/>
    </source>
</evidence>
<accession>A0A1W1VL26</accession>
<dbReference type="HAMAP" id="MF_00527">
    <property type="entry name" value="3MGH"/>
    <property type="match status" value="1"/>
</dbReference>
<dbReference type="AlphaFoldDB" id="A0A1W1VL26"/>
<proteinExistence type="inferred from homology"/>
<comment type="similarity">
    <text evidence="1 5">Belongs to the DNA glycosylase MPG family.</text>
</comment>
<dbReference type="GO" id="GO:0003677">
    <property type="term" value="F:DNA binding"/>
    <property type="evidence" value="ECO:0007669"/>
    <property type="project" value="InterPro"/>
</dbReference>
<dbReference type="Gene3D" id="3.10.300.10">
    <property type="entry name" value="Methylpurine-DNA glycosylase (MPG)"/>
    <property type="match status" value="1"/>
</dbReference>
<sequence length="210" mass="22511">MPPLAPAFFARDPVVVAREMLGSTLIHTLPSGEKLSGRVVEAEAYDCPRDPACTAGRFHAARTAEMAIAPGRWLFWTAHGHPLLQVSCRDVGVASSVLIRAIEPLEGVGRMLEHRPVVRERDLTNGPAKLVYALGLNPAQVTGTGVDSPALYLQPLLLPVADEDVQITARIGVGAGKNLPWRFLLRGNPWASPATPSTELMEGTGVRNEA</sequence>
<evidence type="ECO:0000313" key="7">
    <source>
        <dbReference type="Proteomes" id="UP000192582"/>
    </source>
</evidence>
<gene>
    <name evidence="6" type="ORF">SAMN00790413_02238</name>
</gene>
<reference evidence="6 7" key="1">
    <citation type="submission" date="2017-04" db="EMBL/GenBank/DDBJ databases">
        <authorList>
            <person name="Afonso C.L."/>
            <person name="Miller P.J."/>
            <person name="Scott M.A."/>
            <person name="Spackman E."/>
            <person name="Goraichik I."/>
            <person name="Dimitrov K.M."/>
            <person name="Suarez D.L."/>
            <person name="Swayne D.E."/>
        </authorList>
    </citation>
    <scope>NUCLEOTIDE SEQUENCE [LARGE SCALE GENOMIC DNA]</scope>
    <source>
        <strain evidence="6 7">KR-140</strain>
    </source>
</reference>
<dbReference type="SUPFAM" id="SSF50486">
    <property type="entry name" value="FMT C-terminal domain-like"/>
    <property type="match status" value="1"/>
</dbReference>
<dbReference type="GO" id="GO:0003905">
    <property type="term" value="F:alkylbase DNA N-glycosylase activity"/>
    <property type="evidence" value="ECO:0007669"/>
    <property type="project" value="InterPro"/>
</dbReference>
<keyword evidence="2 5" id="KW-0227">DNA damage</keyword>
<keyword evidence="7" id="KW-1185">Reference proteome</keyword>
<protein>
    <recommendedName>
        <fullName evidence="5">Putative 3-methyladenine DNA glycosylase</fullName>
        <ecNumber evidence="5">3.2.2.-</ecNumber>
    </recommendedName>
</protein>
<dbReference type="NCBIfam" id="TIGR00567">
    <property type="entry name" value="3mg"/>
    <property type="match status" value="1"/>
</dbReference>